<comment type="caution">
    <text evidence="1">The sequence shown here is derived from an EMBL/GenBank/DDBJ whole genome shotgun (WGS) entry which is preliminary data.</text>
</comment>
<name>A0AA40DK06_9PEZI</name>
<protein>
    <submittedName>
        <fullName evidence="1">Uncharacterized protein</fullName>
    </submittedName>
</protein>
<dbReference type="GeneID" id="85326011"/>
<dbReference type="RefSeq" id="XP_060291089.1">
    <property type="nucleotide sequence ID" value="XM_060442741.1"/>
</dbReference>
<reference evidence="1" key="1">
    <citation type="submission" date="2023-06" db="EMBL/GenBank/DDBJ databases">
        <title>Genome-scale phylogeny and comparative genomics of the fungal order Sordariales.</title>
        <authorList>
            <consortium name="Lawrence Berkeley National Laboratory"/>
            <person name="Hensen N."/>
            <person name="Bonometti L."/>
            <person name="Westerberg I."/>
            <person name="Brannstrom I.O."/>
            <person name="Guillou S."/>
            <person name="Cros-Aarteil S."/>
            <person name="Calhoun S."/>
            <person name="Haridas S."/>
            <person name="Kuo A."/>
            <person name="Mondo S."/>
            <person name="Pangilinan J."/>
            <person name="Riley R."/>
            <person name="LaButti K."/>
            <person name="Andreopoulos B."/>
            <person name="Lipzen A."/>
            <person name="Chen C."/>
            <person name="Yanf M."/>
            <person name="Daum C."/>
            <person name="Ng V."/>
            <person name="Clum A."/>
            <person name="Steindorff A."/>
            <person name="Ohm R."/>
            <person name="Martin F."/>
            <person name="Silar P."/>
            <person name="Natvig D."/>
            <person name="Lalanne C."/>
            <person name="Gautier V."/>
            <person name="Ament-velasquez S.L."/>
            <person name="Kruys A."/>
            <person name="Hutchinson M.I."/>
            <person name="Powell A.J."/>
            <person name="Barry K."/>
            <person name="Miller A.N."/>
            <person name="Grigoriev I.V."/>
            <person name="Debuchy R."/>
            <person name="Gladieux P."/>
            <person name="Thoren M.H."/>
            <person name="Johannesson H."/>
        </authorList>
    </citation>
    <scope>NUCLEOTIDE SEQUENCE</scope>
    <source>
        <strain evidence="1">SMH2392-1A</strain>
    </source>
</reference>
<evidence type="ECO:0000313" key="1">
    <source>
        <dbReference type="EMBL" id="KAK0705995.1"/>
    </source>
</evidence>
<feature type="non-terminal residue" evidence="1">
    <location>
        <position position="1"/>
    </location>
</feature>
<sequence length="72" mass="8145">LAKSPRVICIQLPLIARATIPHLQPIRRRLNFARSENIAVRHKGKACTLRPVFRPSRLAINLAYREVTFSGA</sequence>
<accession>A0AA40DK06</accession>
<keyword evidence="2" id="KW-1185">Reference proteome</keyword>
<dbReference type="Proteomes" id="UP001172101">
    <property type="component" value="Unassembled WGS sequence"/>
</dbReference>
<dbReference type="AlphaFoldDB" id="A0AA40DK06"/>
<organism evidence="1 2">
    <name type="scientific">Lasiosphaeria miniovina</name>
    <dbReference type="NCBI Taxonomy" id="1954250"/>
    <lineage>
        <taxon>Eukaryota</taxon>
        <taxon>Fungi</taxon>
        <taxon>Dikarya</taxon>
        <taxon>Ascomycota</taxon>
        <taxon>Pezizomycotina</taxon>
        <taxon>Sordariomycetes</taxon>
        <taxon>Sordariomycetidae</taxon>
        <taxon>Sordariales</taxon>
        <taxon>Lasiosphaeriaceae</taxon>
        <taxon>Lasiosphaeria</taxon>
    </lineage>
</organism>
<evidence type="ECO:0000313" key="2">
    <source>
        <dbReference type="Proteomes" id="UP001172101"/>
    </source>
</evidence>
<gene>
    <name evidence="1" type="ORF">B0T26DRAFT_725166</name>
</gene>
<proteinExistence type="predicted"/>
<dbReference type="EMBL" id="JAUIRO010000007">
    <property type="protein sequence ID" value="KAK0705995.1"/>
    <property type="molecule type" value="Genomic_DNA"/>
</dbReference>